<feature type="chain" id="PRO_5004201071" evidence="1">
    <location>
        <begin position="30"/>
        <end position="229"/>
    </location>
</feature>
<reference evidence="4" key="1">
    <citation type="submission" date="2006-02" db="EMBL/GenBank/DDBJ databases">
        <title>Complete sequence of chromosome of Rhodoferax ferrireducens DSM 15236.</title>
        <authorList>
            <person name="Copeland A."/>
            <person name="Lucas S."/>
            <person name="Lapidus A."/>
            <person name="Barry K."/>
            <person name="Detter J.C."/>
            <person name="Glavina del Rio T."/>
            <person name="Hammon N."/>
            <person name="Israni S."/>
            <person name="Pitluck S."/>
            <person name="Brettin T."/>
            <person name="Bruce D."/>
            <person name="Han C."/>
            <person name="Tapia R."/>
            <person name="Gilna P."/>
            <person name="Kiss H."/>
            <person name="Schmutz J."/>
            <person name="Larimer F."/>
            <person name="Land M."/>
            <person name="Kyrpides N."/>
            <person name="Ivanova N."/>
            <person name="Richardson P."/>
        </authorList>
    </citation>
    <scope>NUCLEOTIDE SEQUENCE [LARGE SCALE GENOMIC DNA]</scope>
    <source>
        <strain evidence="4">ATCC BAA-621 / DSM 15236 / T118</strain>
    </source>
</reference>
<sequence>MKSQLRCLKWAGLAAASLLLTLGATSAQAAIGTIVGSVHDFSTTGPNATYKGTSTQVCIYCHAPHNTGSTLLWNRATNGATYSLYSSTVSSTMNATTGQPGAVSKLCLSCHDGTVAIDSFGGATGSKMVTGAPLLGTDLSNDHPIGFPYNAALVTADPGLRAVSTAATIGTGNVGTIESKMLFGASGAATVECASCHDVHNSTSGTAVQAKLLKVTTVGSALCTTCHIK</sequence>
<dbReference type="OrthoDB" id="12425at2"/>
<keyword evidence="1" id="KW-0732">Signal</keyword>
<accession>Q222P1</accession>
<dbReference type="SUPFAM" id="SSF48695">
    <property type="entry name" value="Multiheme cytochromes"/>
    <property type="match status" value="1"/>
</dbReference>
<dbReference type="AlphaFoldDB" id="Q222P1"/>
<feature type="domain" description="Doubled CXXCH motif" evidence="2">
    <location>
        <begin position="190"/>
        <end position="227"/>
    </location>
</feature>
<dbReference type="eggNOG" id="COG3303">
    <property type="taxonomic scope" value="Bacteria"/>
</dbReference>
<evidence type="ECO:0000313" key="3">
    <source>
        <dbReference type="EMBL" id="ABD68012.1"/>
    </source>
</evidence>
<protein>
    <submittedName>
        <fullName evidence="3">Cytochrome c family protein</fullName>
    </submittedName>
</protein>
<proteinExistence type="predicted"/>
<organism evidence="3 4">
    <name type="scientific">Albidiferax ferrireducens (strain ATCC BAA-621 / DSM 15236 / T118)</name>
    <name type="common">Rhodoferax ferrireducens</name>
    <dbReference type="NCBI Taxonomy" id="338969"/>
    <lineage>
        <taxon>Bacteria</taxon>
        <taxon>Pseudomonadati</taxon>
        <taxon>Pseudomonadota</taxon>
        <taxon>Betaproteobacteria</taxon>
        <taxon>Burkholderiales</taxon>
        <taxon>Comamonadaceae</taxon>
        <taxon>Rhodoferax</taxon>
    </lineage>
</organism>
<dbReference type="KEGG" id="rfr:Rfer_0255"/>
<dbReference type="Proteomes" id="UP000008332">
    <property type="component" value="Chromosome"/>
</dbReference>
<evidence type="ECO:0000313" key="4">
    <source>
        <dbReference type="Proteomes" id="UP000008332"/>
    </source>
</evidence>
<dbReference type="EMBL" id="CP000267">
    <property type="protein sequence ID" value="ABD68012.1"/>
    <property type="molecule type" value="Genomic_DNA"/>
</dbReference>
<dbReference type="STRING" id="338969.Rfer_0255"/>
<gene>
    <name evidence="3" type="ordered locus">Rfer_0255</name>
</gene>
<feature type="signal peptide" evidence="1">
    <location>
        <begin position="1"/>
        <end position="29"/>
    </location>
</feature>
<dbReference type="RefSeq" id="WP_011462585.1">
    <property type="nucleotide sequence ID" value="NC_007908.1"/>
</dbReference>
<dbReference type="InterPro" id="IPR036280">
    <property type="entry name" value="Multihaem_cyt_sf"/>
</dbReference>
<evidence type="ECO:0000256" key="1">
    <source>
        <dbReference type="SAM" id="SignalP"/>
    </source>
</evidence>
<dbReference type="HOGENOM" id="CLU_076833_0_0_4"/>
<dbReference type="InterPro" id="IPR010177">
    <property type="entry name" value="Paired_CXXCH_1"/>
</dbReference>
<dbReference type="Pfam" id="PF09699">
    <property type="entry name" value="Paired_CXXCH_1"/>
    <property type="match status" value="1"/>
</dbReference>
<keyword evidence="4" id="KW-1185">Reference proteome</keyword>
<evidence type="ECO:0000259" key="2">
    <source>
        <dbReference type="Pfam" id="PF09699"/>
    </source>
</evidence>
<name>Q222P1_ALBFT</name>